<organism evidence="2 3">
    <name type="scientific">Alteromonas macleodii</name>
    <name type="common">Pseudoalteromonas macleodii</name>
    <dbReference type="NCBI Taxonomy" id="28108"/>
    <lineage>
        <taxon>Bacteria</taxon>
        <taxon>Pseudomonadati</taxon>
        <taxon>Pseudomonadota</taxon>
        <taxon>Gammaproteobacteria</taxon>
        <taxon>Alteromonadales</taxon>
        <taxon>Alteromonadaceae</taxon>
        <taxon>Alteromonas/Salinimonas group</taxon>
        <taxon>Alteromonas</taxon>
    </lineage>
</organism>
<protein>
    <submittedName>
        <fullName evidence="2">Uncharacterized protein</fullName>
    </submittedName>
</protein>
<evidence type="ECO:0000256" key="1">
    <source>
        <dbReference type="SAM" id="Phobius"/>
    </source>
</evidence>
<accession>A0A6T9Y810</accession>
<gene>
    <name evidence="2" type="ORF">ALFOR1_40066</name>
</gene>
<keyword evidence="1" id="KW-0812">Transmembrane</keyword>
<dbReference type="Proteomes" id="UP000509458">
    <property type="component" value="Chromosome"/>
</dbReference>
<sequence length="113" mass="12753">MTSIKKPQQKEFKSVLAIMRRITPDDNRLCSNYSGANRGGVLIEVLIALLIFMTSSAYLLSSDIKTRVLWQATLKSQDEQTKHLNTTRLALTQDSVDQRWEDIAVFGIPTITP</sequence>
<reference evidence="2 3" key="1">
    <citation type="submission" date="2020-06" db="EMBL/GenBank/DDBJ databases">
        <authorList>
            <person name="Duchaud E."/>
        </authorList>
    </citation>
    <scope>NUCLEOTIDE SEQUENCE [LARGE SCALE GENOMIC DNA]</scope>
    <source>
        <strain evidence="2">Alteromonas fortis</strain>
    </source>
</reference>
<name>A0A6T9Y810_ALTMA</name>
<dbReference type="AlphaFoldDB" id="A0A6T9Y810"/>
<keyword evidence="1" id="KW-0472">Membrane</keyword>
<evidence type="ECO:0000313" key="3">
    <source>
        <dbReference type="Proteomes" id="UP000509458"/>
    </source>
</evidence>
<proteinExistence type="predicted"/>
<dbReference type="EMBL" id="LR812090">
    <property type="protein sequence ID" value="CAB9494700.1"/>
    <property type="molecule type" value="Genomic_DNA"/>
</dbReference>
<feature type="transmembrane region" description="Helical" evidence="1">
    <location>
        <begin position="41"/>
        <end position="60"/>
    </location>
</feature>
<evidence type="ECO:0000313" key="2">
    <source>
        <dbReference type="EMBL" id="CAB9494700.1"/>
    </source>
</evidence>
<keyword evidence="1" id="KW-1133">Transmembrane helix</keyword>
<dbReference type="RefSeq" id="WP_232091205.1">
    <property type="nucleotide sequence ID" value="NZ_LR812090.1"/>
</dbReference>